<reference evidence="1 2" key="1">
    <citation type="submission" date="2015-02" db="EMBL/GenBank/DDBJ databases">
        <title>Single-cell genomics of uncultivated deep-branching MTB reveals a conserved set of magnetosome genes.</title>
        <authorList>
            <person name="Kolinko S."/>
            <person name="Richter M."/>
            <person name="Glockner F.O."/>
            <person name="Brachmann A."/>
            <person name="Schuler D."/>
        </authorList>
    </citation>
    <scope>NUCLEOTIDE SEQUENCE [LARGE SCALE GENOMIC DNA]</scope>
    <source>
        <strain evidence="1">SKK-01</strain>
    </source>
</reference>
<keyword evidence="2" id="KW-1185">Reference proteome</keyword>
<gene>
    <name evidence="1" type="ORF">OMAG_002623</name>
</gene>
<evidence type="ECO:0000313" key="1">
    <source>
        <dbReference type="EMBL" id="KJJ83510.1"/>
    </source>
</evidence>
<protein>
    <submittedName>
        <fullName evidence="1">Uncharacterized protein</fullName>
    </submittedName>
</protein>
<evidence type="ECO:0000313" key="2">
    <source>
        <dbReference type="Proteomes" id="UP000033428"/>
    </source>
</evidence>
<organism evidence="1 2">
    <name type="scientific">Candidatus Omnitrophus magneticus</name>
    <dbReference type="NCBI Taxonomy" id="1609969"/>
    <lineage>
        <taxon>Bacteria</taxon>
        <taxon>Pseudomonadati</taxon>
        <taxon>Candidatus Omnitrophota</taxon>
        <taxon>Candidatus Omnitrophus</taxon>
    </lineage>
</organism>
<name>A0A0F0CQ08_9BACT</name>
<sequence length="55" mass="6703">MHCYACNFNSVFICVFYGVRAFKGRQKRRMDIKNFIFISLYKFPTQYTHISGKYY</sequence>
<comment type="caution">
    <text evidence="1">The sequence shown here is derived from an EMBL/GenBank/DDBJ whole genome shotgun (WGS) entry which is preliminary data.</text>
</comment>
<accession>A0A0F0CQ08</accession>
<dbReference type="Proteomes" id="UP000033428">
    <property type="component" value="Unassembled WGS sequence"/>
</dbReference>
<proteinExistence type="predicted"/>
<dbReference type="EMBL" id="JYNY01000549">
    <property type="protein sequence ID" value="KJJ83510.1"/>
    <property type="molecule type" value="Genomic_DNA"/>
</dbReference>
<dbReference type="AlphaFoldDB" id="A0A0F0CQ08"/>